<name>A0A8X6G3K1_SALDU</name>
<dbReference type="EMBL" id="CM001151">
    <property type="protein sequence ID" value="EGE29776.1"/>
    <property type="molecule type" value="Genomic_DNA"/>
</dbReference>
<dbReference type="AlphaFoldDB" id="A0A8X6G3K1"/>
<dbReference type="GO" id="GO:0016787">
    <property type="term" value="F:hydrolase activity"/>
    <property type="evidence" value="ECO:0007669"/>
    <property type="project" value="UniProtKB-KW"/>
</dbReference>
<accession>A0A8X6G3K1</accession>
<dbReference type="Proteomes" id="UP000002794">
    <property type="component" value="Chromosome"/>
</dbReference>
<proteinExistence type="predicted"/>
<protein>
    <submittedName>
        <fullName evidence="1">Alpha/beta fold family hydrolase</fullName>
    </submittedName>
</protein>
<keyword evidence="1" id="KW-0378">Hydrolase</keyword>
<organism evidence="1 2">
    <name type="scientific">Salmonella enterica subsp. enterica serovar Dublin str. SD3246</name>
    <dbReference type="NCBI Taxonomy" id="909945"/>
    <lineage>
        <taxon>Bacteria</taxon>
        <taxon>Pseudomonadati</taxon>
        <taxon>Pseudomonadota</taxon>
        <taxon>Gammaproteobacteria</taxon>
        <taxon>Enterobacterales</taxon>
        <taxon>Enterobacteriaceae</taxon>
        <taxon>Salmonella</taxon>
    </lineage>
</organism>
<sequence length="61" mass="6723">MAGRHDTAGPFTILRVVRKLNGIQRPNIRAKTAHGKFGGAVARMSENNMGLDSEDILHFFT</sequence>
<reference evidence="1" key="1">
    <citation type="journal article" date="2011" name="J. Bacteriol.">
        <title>Genome sequences of Salmonella enterica serovar typhimurium, Choleraesuis, Dublin, and Gallinarum strains of well- defined virulence in food-producing animals.</title>
        <authorList>
            <person name="Richardson E.J."/>
            <person name="Limaye B."/>
            <person name="Inamdar H."/>
            <person name="Datta A."/>
            <person name="Manjari K.S."/>
            <person name="Pullinger G.D."/>
            <person name="Thomson N.R."/>
            <person name="Joshi R.R."/>
            <person name="Watson M."/>
            <person name="Stevens M.P."/>
        </authorList>
    </citation>
    <scope>NUCLEOTIDE SEQUENCE [LARGE SCALE GENOMIC DNA]</scope>
    <source>
        <strain evidence="1">3246</strain>
    </source>
</reference>
<gene>
    <name evidence="1" type="ORF">SD3246_1838</name>
</gene>
<evidence type="ECO:0000313" key="1">
    <source>
        <dbReference type="EMBL" id="EGE29776.1"/>
    </source>
</evidence>
<evidence type="ECO:0000313" key="2">
    <source>
        <dbReference type="Proteomes" id="UP000002794"/>
    </source>
</evidence>